<reference evidence="1 2" key="1">
    <citation type="journal article" date="2023" name="Sci. Data">
        <title>Genome assembly of the Korean intertidal mud-creeper Batillaria attramentaria.</title>
        <authorList>
            <person name="Patra A.K."/>
            <person name="Ho P.T."/>
            <person name="Jun S."/>
            <person name="Lee S.J."/>
            <person name="Kim Y."/>
            <person name="Won Y.J."/>
        </authorList>
    </citation>
    <scope>NUCLEOTIDE SEQUENCE [LARGE SCALE GENOMIC DNA]</scope>
    <source>
        <strain evidence="1">Wonlab-2016</strain>
    </source>
</reference>
<dbReference type="AlphaFoldDB" id="A0ABD0J576"/>
<name>A0ABD0J576_9CAEN</name>
<organism evidence="1 2">
    <name type="scientific">Batillaria attramentaria</name>
    <dbReference type="NCBI Taxonomy" id="370345"/>
    <lineage>
        <taxon>Eukaryota</taxon>
        <taxon>Metazoa</taxon>
        <taxon>Spiralia</taxon>
        <taxon>Lophotrochozoa</taxon>
        <taxon>Mollusca</taxon>
        <taxon>Gastropoda</taxon>
        <taxon>Caenogastropoda</taxon>
        <taxon>Sorbeoconcha</taxon>
        <taxon>Cerithioidea</taxon>
        <taxon>Batillariidae</taxon>
        <taxon>Batillaria</taxon>
    </lineage>
</organism>
<sequence>MEYTADRSCTLIGKASSCCAATHAILTLQNLLWQYARCNECHPCVNGQVKGGWDSAALRLQTCAASDFVCRVQAWDCAGAVSWRPHGQLRRGPGDQSLGDVRKGAVVMKICRRDVV</sequence>
<protein>
    <submittedName>
        <fullName evidence="1">Uncharacterized protein</fullName>
    </submittedName>
</protein>
<comment type="caution">
    <text evidence="1">The sequence shown here is derived from an EMBL/GenBank/DDBJ whole genome shotgun (WGS) entry which is preliminary data.</text>
</comment>
<proteinExistence type="predicted"/>
<keyword evidence="2" id="KW-1185">Reference proteome</keyword>
<dbReference type="EMBL" id="JACVVK020000644">
    <property type="protein sequence ID" value="KAK7460776.1"/>
    <property type="molecule type" value="Genomic_DNA"/>
</dbReference>
<evidence type="ECO:0000313" key="2">
    <source>
        <dbReference type="Proteomes" id="UP001519460"/>
    </source>
</evidence>
<dbReference type="Proteomes" id="UP001519460">
    <property type="component" value="Unassembled WGS sequence"/>
</dbReference>
<evidence type="ECO:0000313" key="1">
    <source>
        <dbReference type="EMBL" id="KAK7460776.1"/>
    </source>
</evidence>
<gene>
    <name evidence="1" type="ORF">BaRGS_00038797</name>
</gene>
<accession>A0ABD0J576</accession>